<evidence type="ECO:0000313" key="1">
    <source>
        <dbReference type="EMBL" id="VDM40209.1"/>
    </source>
</evidence>
<gene>
    <name evidence="1" type="ORF">TCNE_LOCUS8888</name>
</gene>
<reference evidence="1 2" key="2">
    <citation type="submission" date="2018-11" db="EMBL/GenBank/DDBJ databases">
        <authorList>
            <consortium name="Pathogen Informatics"/>
        </authorList>
    </citation>
    <scope>NUCLEOTIDE SEQUENCE [LARGE SCALE GENOMIC DNA]</scope>
</reference>
<name>A0A183UK68_TOXCA</name>
<reference evidence="3" key="1">
    <citation type="submission" date="2016-06" db="UniProtKB">
        <authorList>
            <consortium name="WormBaseParasite"/>
        </authorList>
    </citation>
    <scope>IDENTIFICATION</scope>
</reference>
<evidence type="ECO:0000313" key="2">
    <source>
        <dbReference type="Proteomes" id="UP000050794"/>
    </source>
</evidence>
<proteinExistence type="predicted"/>
<accession>A0A183UK68</accession>
<dbReference type="EMBL" id="UYWY01020022">
    <property type="protein sequence ID" value="VDM40209.1"/>
    <property type="molecule type" value="Genomic_DNA"/>
</dbReference>
<evidence type="ECO:0000313" key="3">
    <source>
        <dbReference type="WBParaSite" id="TCNE_0000888801-mRNA-1"/>
    </source>
</evidence>
<sequence>MHLRAIKIRRTDVFNVSVTFHAIAYPSYLDELFFFMCGKESAFTVCGERTLTMSDATTGAIEASTMEKLLATNSFSVVYSARIRHPIASNRSHFWSHARCTAIS</sequence>
<organism evidence="2 3">
    <name type="scientific">Toxocara canis</name>
    <name type="common">Canine roundworm</name>
    <dbReference type="NCBI Taxonomy" id="6265"/>
    <lineage>
        <taxon>Eukaryota</taxon>
        <taxon>Metazoa</taxon>
        <taxon>Ecdysozoa</taxon>
        <taxon>Nematoda</taxon>
        <taxon>Chromadorea</taxon>
        <taxon>Rhabditida</taxon>
        <taxon>Spirurina</taxon>
        <taxon>Ascaridomorpha</taxon>
        <taxon>Ascaridoidea</taxon>
        <taxon>Toxocaridae</taxon>
        <taxon>Toxocara</taxon>
    </lineage>
</organism>
<protein>
    <submittedName>
        <fullName evidence="3">4-hydroxybenzoyl-CoA thioesterase</fullName>
    </submittedName>
</protein>
<dbReference type="WBParaSite" id="TCNE_0000888801-mRNA-1">
    <property type="protein sequence ID" value="TCNE_0000888801-mRNA-1"/>
    <property type="gene ID" value="TCNE_0000888801"/>
</dbReference>
<dbReference type="Proteomes" id="UP000050794">
    <property type="component" value="Unassembled WGS sequence"/>
</dbReference>
<dbReference type="AlphaFoldDB" id="A0A183UK68"/>
<keyword evidence="2" id="KW-1185">Reference proteome</keyword>